<reference evidence="2" key="1">
    <citation type="submission" date="2022-05" db="EMBL/GenBank/DDBJ databases">
        <authorList>
            <person name="Sun X."/>
        </authorList>
    </citation>
    <scope>NUCLEOTIDE SEQUENCE</scope>
    <source>
        <strain evidence="2">Ai-910</strain>
    </source>
</reference>
<dbReference type="AlphaFoldDB" id="A0A9J6ZS25"/>
<dbReference type="Pfam" id="PF01553">
    <property type="entry name" value="Acyltransferase"/>
    <property type="match status" value="1"/>
</dbReference>
<keyword evidence="2" id="KW-0012">Acyltransferase</keyword>
<dbReference type="InterPro" id="IPR002123">
    <property type="entry name" value="Plipid/glycerol_acylTrfase"/>
</dbReference>
<dbReference type="KEGG" id="alkq:M9189_03405"/>
<keyword evidence="3" id="KW-1185">Reference proteome</keyword>
<dbReference type="GO" id="GO:0016746">
    <property type="term" value="F:acyltransferase activity"/>
    <property type="evidence" value="ECO:0007669"/>
    <property type="project" value="UniProtKB-KW"/>
</dbReference>
<dbReference type="EMBL" id="CP098400">
    <property type="protein sequence ID" value="URW80401.1"/>
    <property type="molecule type" value="Genomic_DNA"/>
</dbReference>
<feature type="domain" description="Phospholipid/glycerol acyltransferase" evidence="1">
    <location>
        <begin position="82"/>
        <end position="191"/>
    </location>
</feature>
<reference evidence="2" key="2">
    <citation type="submission" date="2022-06" db="EMBL/GenBank/DDBJ databases">
        <title>Xiashengella guii gen. nov. sp. nov., a bacterium isolated form anaerobic digestion tank.</title>
        <authorList>
            <person name="Huang H."/>
        </authorList>
    </citation>
    <scope>NUCLEOTIDE SEQUENCE</scope>
    <source>
        <strain evidence="2">Ai-910</strain>
    </source>
</reference>
<dbReference type="SUPFAM" id="SSF69593">
    <property type="entry name" value="Glycerol-3-phosphate (1)-acyltransferase"/>
    <property type="match status" value="1"/>
</dbReference>
<evidence type="ECO:0000313" key="3">
    <source>
        <dbReference type="Proteomes" id="UP001056426"/>
    </source>
</evidence>
<protein>
    <submittedName>
        <fullName evidence="2">1-acyl-sn-glycerol-3-phosphate acyltransferase</fullName>
    </submittedName>
</protein>
<dbReference type="PANTHER" id="PTHR30068">
    <property type="entry name" value="URONATE ISOMERASE"/>
    <property type="match status" value="1"/>
</dbReference>
<proteinExistence type="predicted"/>
<dbReference type="Proteomes" id="UP001056426">
    <property type="component" value="Chromosome"/>
</dbReference>
<gene>
    <name evidence="2" type="ORF">M9189_03405</name>
</gene>
<sequence length="383" mass="44841">MEEKNHPDFESIRPYEDHEIQTVFNRLRNEASFVRLIGYLYPDTNPQEFLDRLSHITTIRQFQEEVISAYVLKVLDRTTNGVSVEGLDKLNSDKAYLFISNHRDIVLDPAILNILLYQNGSNTTEIAIGDNLLIYPWITELVKLNRTFIVKRNLPAKQMMESSRLLSQYIRYTLTVNGHSIWIAQREGRSKDGNDRTQVSLLKMLNISGERSVVENFKELNIVPVSISYEFDPCDYLKAKEFQLKRDNPDYQKTKEDDLMHMSTGLRGRKGRVHFAFGTPLQTELNVIDALTVKNDQFSTLAELIDRQVHQNYKLWPSNYIAWDIYNSSTEYASCYTPEEKVQFLEYIEDHINRIPDMDRDFIFSSLMEMYANPVENKRSYNN</sequence>
<dbReference type="PANTHER" id="PTHR30068:SF3">
    <property type="entry name" value="PHOSPHOLIPID_GLYCEROL ACYLTRANSFERASE DOMAIN-CONTAINING PROTEIN"/>
    <property type="match status" value="1"/>
</dbReference>
<evidence type="ECO:0000313" key="2">
    <source>
        <dbReference type="EMBL" id="URW80401.1"/>
    </source>
</evidence>
<dbReference type="RefSeq" id="WP_250724575.1">
    <property type="nucleotide sequence ID" value="NZ_CP098400.1"/>
</dbReference>
<dbReference type="GO" id="GO:0042840">
    <property type="term" value="P:D-glucuronate catabolic process"/>
    <property type="evidence" value="ECO:0007669"/>
    <property type="project" value="TreeGrafter"/>
</dbReference>
<evidence type="ECO:0000259" key="1">
    <source>
        <dbReference type="Pfam" id="PF01553"/>
    </source>
</evidence>
<keyword evidence="2" id="KW-0808">Transferase</keyword>
<name>A0A9J6ZS25_9BACT</name>
<accession>A0A9J6ZS25</accession>
<organism evidence="2 3">
    <name type="scientific">Xiashengella succiniciproducens</name>
    <dbReference type="NCBI Taxonomy" id="2949635"/>
    <lineage>
        <taxon>Bacteria</taxon>
        <taxon>Pseudomonadati</taxon>
        <taxon>Bacteroidota</taxon>
        <taxon>Bacteroidia</taxon>
        <taxon>Marinilabiliales</taxon>
        <taxon>Marinilabiliaceae</taxon>
        <taxon>Xiashengella</taxon>
    </lineage>
</organism>
<dbReference type="GO" id="GO:0019698">
    <property type="term" value="P:D-galacturonate catabolic process"/>
    <property type="evidence" value="ECO:0007669"/>
    <property type="project" value="TreeGrafter"/>
</dbReference>